<evidence type="ECO:0000256" key="2">
    <source>
        <dbReference type="PROSITE-ProRule" id="PRU00335"/>
    </source>
</evidence>
<keyword evidence="1 2" id="KW-0238">DNA-binding</keyword>
<dbReference type="InterPro" id="IPR009057">
    <property type="entry name" value="Homeodomain-like_sf"/>
</dbReference>
<gene>
    <name evidence="4" type="ORF">BAU18_002093</name>
</gene>
<evidence type="ECO:0000259" key="3">
    <source>
        <dbReference type="PROSITE" id="PS50977"/>
    </source>
</evidence>
<dbReference type="SUPFAM" id="SSF46689">
    <property type="entry name" value="Homeodomain-like"/>
    <property type="match status" value="1"/>
</dbReference>
<protein>
    <recommendedName>
        <fullName evidence="3">HTH tetR-type domain-containing protein</fullName>
    </recommendedName>
</protein>
<comment type="caution">
    <text evidence="4">The sequence shown here is derived from an EMBL/GenBank/DDBJ whole genome shotgun (WGS) entry which is preliminary data.</text>
</comment>
<dbReference type="PANTHER" id="PTHR43479:SF11">
    <property type="entry name" value="ACREF_ENVCD OPERON REPRESSOR-RELATED"/>
    <property type="match status" value="1"/>
</dbReference>
<dbReference type="PANTHER" id="PTHR43479">
    <property type="entry name" value="ACREF/ENVCD OPERON REPRESSOR-RELATED"/>
    <property type="match status" value="1"/>
</dbReference>
<keyword evidence="5" id="KW-1185">Reference proteome</keyword>
<dbReference type="RefSeq" id="WP_161869995.1">
    <property type="nucleotide sequence ID" value="NZ_MAEI02000001.1"/>
</dbReference>
<dbReference type="Proteomes" id="UP001429357">
    <property type="component" value="Unassembled WGS sequence"/>
</dbReference>
<dbReference type="InterPro" id="IPR036271">
    <property type="entry name" value="Tet_transcr_reg_TetR-rel_C_sf"/>
</dbReference>
<dbReference type="InterPro" id="IPR050624">
    <property type="entry name" value="HTH-type_Tx_Regulator"/>
</dbReference>
<accession>A0ABV0F3A0</accession>
<dbReference type="PROSITE" id="PS50977">
    <property type="entry name" value="HTH_TETR_2"/>
    <property type="match status" value="1"/>
</dbReference>
<name>A0ABV0F3A0_9ENTE</name>
<dbReference type="EMBL" id="MAEI02000001">
    <property type="protein sequence ID" value="MEO1782482.1"/>
    <property type="molecule type" value="Genomic_DNA"/>
</dbReference>
<sequence>MRRKVYTKDQILKAAYELIAKEGFGKFTARNIAKKMGISTQPIYLEFKNMQDLKNTLVESIMTDLHENVFPVRHTDDIIVDLGLNYINFARENRNLYVALYVDEYGGGQMVHDFSYDYFKENVSKDPKYADLSEDYIKPLHDGIWITVTGIASLMSSGIIQPSREEIIELIQRAIEMILNVKEPEKVFDNY</sequence>
<dbReference type="InterPro" id="IPR001647">
    <property type="entry name" value="HTH_TetR"/>
</dbReference>
<evidence type="ECO:0000313" key="5">
    <source>
        <dbReference type="Proteomes" id="UP001429357"/>
    </source>
</evidence>
<dbReference type="Gene3D" id="1.10.357.10">
    <property type="entry name" value="Tetracycline Repressor, domain 2"/>
    <property type="match status" value="1"/>
</dbReference>
<dbReference type="SUPFAM" id="SSF48498">
    <property type="entry name" value="Tetracyclin repressor-like, C-terminal domain"/>
    <property type="match status" value="1"/>
</dbReference>
<feature type="domain" description="HTH tetR-type" evidence="3">
    <location>
        <begin position="5"/>
        <end position="65"/>
    </location>
</feature>
<evidence type="ECO:0000256" key="1">
    <source>
        <dbReference type="ARBA" id="ARBA00023125"/>
    </source>
</evidence>
<dbReference type="PRINTS" id="PR00455">
    <property type="entry name" value="HTHTETR"/>
</dbReference>
<reference evidence="4 5" key="2">
    <citation type="submission" date="2024-02" db="EMBL/GenBank/DDBJ databases">
        <title>The Genome Sequence of Enterococcus diestrammenae JM9A.</title>
        <authorList>
            <person name="Earl A."/>
            <person name="Manson A."/>
            <person name="Gilmore M."/>
            <person name="Sanders J."/>
            <person name="Shea T."/>
            <person name="Howe W."/>
            <person name="Livny J."/>
            <person name="Cuomo C."/>
            <person name="Neafsey D."/>
            <person name="Birren B."/>
        </authorList>
    </citation>
    <scope>NUCLEOTIDE SEQUENCE [LARGE SCALE GENOMIC DNA]</scope>
    <source>
        <strain evidence="4 5">JM9A</strain>
    </source>
</reference>
<evidence type="ECO:0000313" key="4">
    <source>
        <dbReference type="EMBL" id="MEO1782482.1"/>
    </source>
</evidence>
<reference evidence="5" key="1">
    <citation type="submission" date="2016-06" db="EMBL/GenBank/DDBJ databases">
        <title>Four novel species of enterococci isolated from chicken manure.</title>
        <authorList>
            <person name="Van Tyne D."/>
        </authorList>
    </citation>
    <scope>NUCLEOTIDE SEQUENCE [LARGE SCALE GENOMIC DNA]</scope>
    <source>
        <strain evidence="5">JM9A</strain>
    </source>
</reference>
<organism evidence="4 5">
    <name type="scientific">Enterococcus diestrammenae</name>
    <dbReference type="NCBI Taxonomy" id="1155073"/>
    <lineage>
        <taxon>Bacteria</taxon>
        <taxon>Bacillati</taxon>
        <taxon>Bacillota</taxon>
        <taxon>Bacilli</taxon>
        <taxon>Lactobacillales</taxon>
        <taxon>Enterococcaceae</taxon>
        <taxon>Enterococcus</taxon>
    </lineage>
</organism>
<feature type="DNA-binding region" description="H-T-H motif" evidence="2">
    <location>
        <begin position="28"/>
        <end position="47"/>
    </location>
</feature>
<dbReference type="Pfam" id="PF00440">
    <property type="entry name" value="TetR_N"/>
    <property type="match status" value="1"/>
</dbReference>
<proteinExistence type="predicted"/>